<dbReference type="Proteomes" id="UP000252731">
    <property type="component" value="Unassembled WGS sequence"/>
</dbReference>
<reference evidence="1 2" key="1">
    <citation type="submission" date="2018-06" db="EMBL/GenBank/DDBJ databases">
        <title>Freshwater and sediment microbial communities from various areas in North America, analyzing microbe dynamics in response to fracking.</title>
        <authorList>
            <person name="Lamendella R."/>
        </authorList>
    </citation>
    <scope>NUCLEOTIDE SEQUENCE [LARGE SCALE GENOMIC DNA]</scope>
    <source>
        <strain evidence="1 2">14_TX</strain>
    </source>
</reference>
<name>A0A366JN87_CYTFI</name>
<dbReference type="EMBL" id="QNSF01000011">
    <property type="protein sequence ID" value="RBP89399.1"/>
    <property type="molecule type" value="Genomic_DNA"/>
</dbReference>
<dbReference type="AlphaFoldDB" id="A0A366JN87"/>
<comment type="caution">
    <text evidence="1">The sequence shown here is derived from an EMBL/GenBank/DDBJ whole genome shotgun (WGS) entry which is preliminary data.</text>
</comment>
<proteinExistence type="predicted"/>
<evidence type="ECO:0000313" key="1">
    <source>
        <dbReference type="EMBL" id="RBP89399.1"/>
    </source>
</evidence>
<organism evidence="1 2">
    <name type="scientific">Cytobacillus firmus</name>
    <name type="common">Bacillus firmus</name>
    <dbReference type="NCBI Taxonomy" id="1399"/>
    <lineage>
        <taxon>Bacteria</taxon>
        <taxon>Bacillati</taxon>
        <taxon>Bacillota</taxon>
        <taxon>Bacilli</taxon>
        <taxon>Bacillales</taxon>
        <taxon>Bacillaceae</taxon>
        <taxon>Cytobacillus</taxon>
    </lineage>
</organism>
<sequence>MIKTITIDGKDVVFKSTAATPIRYKMQFGSEFFTDVLKLNKVITTISSVEDKNNLDLDVLTQIDFDMFYNIIWVFAKNADKSISDPITWLDSFDEFPIFDILNELMDLLLHTLGNSKKK</sequence>
<protein>
    <recommendedName>
        <fullName evidence="3">Prophage pi2 protein 40</fullName>
    </recommendedName>
</protein>
<keyword evidence="2" id="KW-1185">Reference proteome</keyword>
<accession>A0A366JN87</accession>
<evidence type="ECO:0000313" key="2">
    <source>
        <dbReference type="Proteomes" id="UP000252731"/>
    </source>
</evidence>
<dbReference type="OrthoDB" id="1697664at2"/>
<evidence type="ECO:0008006" key="3">
    <source>
        <dbReference type="Google" id="ProtNLM"/>
    </source>
</evidence>
<gene>
    <name evidence="1" type="ORF">DFO70_11146</name>
</gene>
<dbReference type="RefSeq" id="WP_113884358.1">
    <property type="nucleotide sequence ID" value="NZ_QNSF01000011.1"/>
</dbReference>